<dbReference type="AlphaFoldDB" id="A0A915JLD1"/>
<dbReference type="Proteomes" id="UP000887565">
    <property type="component" value="Unplaced"/>
</dbReference>
<protein>
    <submittedName>
        <fullName evidence="2">Uncharacterized protein</fullName>
    </submittedName>
</protein>
<sequence>MMDLLKYIGLLNEVVDEDWEEDQFLDTTFVDNPTNKGCEPFEIGYRNAAGVDKQIRRRRRTVSGFGDNLKGKKSKKWVVHGRNSTVNAAQRDGFASDASMCVFFQVTDGHGVRIGYPGHFAFASAHIRSGDIDAGSYSSRLLMTSLCGAAFLPPLQGCLCSECWQRQASTISNSPLSLRIGKDK</sequence>
<keyword evidence="1" id="KW-1185">Reference proteome</keyword>
<accession>A0A915JLD1</accession>
<reference evidence="2" key="1">
    <citation type="submission" date="2022-11" db="UniProtKB">
        <authorList>
            <consortium name="WormBaseParasite"/>
        </authorList>
    </citation>
    <scope>IDENTIFICATION</scope>
</reference>
<evidence type="ECO:0000313" key="1">
    <source>
        <dbReference type="Proteomes" id="UP000887565"/>
    </source>
</evidence>
<proteinExistence type="predicted"/>
<name>A0A915JLD1_ROMCU</name>
<evidence type="ECO:0000313" key="2">
    <source>
        <dbReference type="WBParaSite" id="nRc.2.0.1.t26913-RA"/>
    </source>
</evidence>
<organism evidence="1 2">
    <name type="scientific">Romanomermis culicivorax</name>
    <name type="common">Nematode worm</name>
    <dbReference type="NCBI Taxonomy" id="13658"/>
    <lineage>
        <taxon>Eukaryota</taxon>
        <taxon>Metazoa</taxon>
        <taxon>Ecdysozoa</taxon>
        <taxon>Nematoda</taxon>
        <taxon>Enoplea</taxon>
        <taxon>Dorylaimia</taxon>
        <taxon>Mermithida</taxon>
        <taxon>Mermithoidea</taxon>
        <taxon>Mermithidae</taxon>
        <taxon>Romanomermis</taxon>
    </lineage>
</organism>
<dbReference type="WBParaSite" id="nRc.2.0.1.t26913-RA">
    <property type="protein sequence ID" value="nRc.2.0.1.t26913-RA"/>
    <property type="gene ID" value="nRc.2.0.1.g26913"/>
</dbReference>